<evidence type="ECO:0000313" key="2">
    <source>
        <dbReference type="Proteomes" id="UP000236319"/>
    </source>
</evidence>
<dbReference type="GeneID" id="39872614"/>
<evidence type="ECO:0000313" key="1">
    <source>
        <dbReference type="EMBL" id="GBE58844.1"/>
    </source>
</evidence>
<dbReference type="VEuPathDB" id="PiroplasmaDB:BOVATA_003370"/>
<gene>
    <name evidence="1" type="ORF">BOVATA_003370</name>
</gene>
<comment type="caution">
    <text evidence="1">The sequence shown here is derived from an EMBL/GenBank/DDBJ whole genome shotgun (WGS) entry which is preliminary data.</text>
</comment>
<dbReference type="Proteomes" id="UP000236319">
    <property type="component" value="Unassembled WGS sequence"/>
</dbReference>
<name>A0A2H6K769_9APIC</name>
<accession>A0A2H6K769</accession>
<dbReference type="RefSeq" id="XP_028865087.1">
    <property type="nucleotide sequence ID" value="XM_029009254.1"/>
</dbReference>
<dbReference type="EMBL" id="BDSA01000001">
    <property type="protein sequence ID" value="GBE58844.1"/>
    <property type="molecule type" value="Genomic_DNA"/>
</dbReference>
<dbReference type="AlphaFoldDB" id="A0A2H6K769"/>
<protein>
    <submittedName>
        <fullName evidence="1">Hydroxyproline-rich glyco protein, putative</fullName>
    </submittedName>
</protein>
<proteinExistence type="predicted"/>
<keyword evidence="2" id="KW-1185">Reference proteome</keyword>
<organism evidence="1 2">
    <name type="scientific">Babesia ovata</name>
    <dbReference type="NCBI Taxonomy" id="189622"/>
    <lineage>
        <taxon>Eukaryota</taxon>
        <taxon>Sar</taxon>
        <taxon>Alveolata</taxon>
        <taxon>Apicomplexa</taxon>
        <taxon>Aconoidasida</taxon>
        <taxon>Piroplasmida</taxon>
        <taxon>Babesiidae</taxon>
        <taxon>Babesia</taxon>
    </lineage>
</organism>
<reference evidence="1 2" key="1">
    <citation type="journal article" date="2017" name="BMC Genomics">
        <title>Whole-genome assembly of Babesia ovata and comparative genomics between closely related pathogens.</title>
        <authorList>
            <person name="Yamagishi J."/>
            <person name="Asada M."/>
            <person name="Hakimi H."/>
            <person name="Tanaka T.Q."/>
            <person name="Sugimoto C."/>
            <person name="Kawazu S."/>
        </authorList>
    </citation>
    <scope>NUCLEOTIDE SEQUENCE [LARGE SCALE GENOMIC DNA]</scope>
    <source>
        <strain evidence="1 2">Miyake</strain>
    </source>
</reference>
<sequence length="121" mass="13449">MNVFPDVRSTPGSERDRFLDWLRRDGDSGMKSVITSPLPNMEEPKSTESLKSTEAISLPAPFMPIEEFMFTVPFTPIDEFIFTVSFAFNDAFTFVKSASSNDLFITIPADVPSFEGAPLNA</sequence>